<feature type="transmembrane region" description="Helical" evidence="6">
    <location>
        <begin position="12"/>
        <end position="43"/>
    </location>
</feature>
<dbReference type="InterPro" id="IPR002549">
    <property type="entry name" value="AI-2E-like"/>
</dbReference>
<keyword evidence="3 6" id="KW-0812">Transmembrane</keyword>
<dbReference type="PANTHER" id="PTHR21716:SF4">
    <property type="entry name" value="TRANSMEMBRANE PROTEIN 245"/>
    <property type="match status" value="1"/>
</dbReference>
<dbReference type="Pfam" id="PF01594">
    <property type="entry name" value="AI-2E_transport"/>
    <property type="match status" value="1"/>
</dbReference>
<evidence type="ECO:0000256" key="4">
    <source>
        <dbReference type="ARBA" id="ARBA00022989"/>
    </source>
</evidence>
<comment type="subcellular location">
    <subcellularLocation>
        <location evidence="1">Membrane</location>
        <topology evidence="1">Multi-pass membrane protein</topology>
    </subcellularLocation>
</comment>
<dbReference type="Proteomes" id="UP001166304">
    <property type="component" value="Unassembled WGS sequence"/>
</dbReference>
<evidence type="ECO:0000313" key="7">
    <source>
        <dbReference type="EMBL" id="MBV0903601.1"/>
    </source>
</evidence>
<protein>
    <submittedName>
        <fullName evidence="7">AI-2E family transporter</fullName>
    </submittedName>
</protein>
<feature type="transmembrane region" description="Helical" evidence="6">
    <location>
        <begin position="261"/>
        <end position="294"/>
    </location>
</feature>
<gene>
    <name evidence="7" type="ORF">KTS37_17600</name>
</gene>
<proteinExistence type="inferred from homology"/>
<comment type="caution">
    <text evidence="7">The sequence shown here is derived from an EMBL/GenBank/DDBJ whole genome shotgun (WGS) entry which is preliminary data.</text>
</comment>
<feature type="transmembrane region" description="Helical" evidence="6">
    <location>
        <begin position="74"/>
        <end position="97"/>
    </location>
</feature>
<keyword evidence="5 6" id="KW-0472">Membrane</keyword>
<keyword evidence="4 6" id="KW-1133">Transmembrane helix</keyword>
<dbReference type="PANTHER" id="PTHR21716">
    <property type="entry name" value="TRANSMEMBRANE PROTEIN"/>
    <property type="match status" value="1"/>
</dbReference>
<dbReference type="AlphaFoldDB" id="A0AA41G4S8"/>
<sequence>MQLSAALRRRVLLALAGTGLLVAVGLVLSQFIPTLVFTIFLYYASRPIYRRLAALPFPDSIREHALPYRRQVHAAATIFFFLLPFIALLGYTLVLLVPELQTFFGSGGLGAAYLSSLQDLEPGSLPAPLAALGADDLLTMGPGELIALLRNPTVQSWLGRVSSTLVDSVSVLATILLHGFIMLAGTYYLLTDGPRLVGWFLDTFDGSGVLGEYASSVDDELSSILFGNILNALVTGIIGIFVFSLYNVFAPGSVQVPFAPLVGALTGIGSLIPVVGMKVVYLPVAGILAVSAIAAGEPSALAYVAVFLVVTLVVVDTIPDFLVRPYVSGNRTHVGLLMFAYILGPIAFGFYGIFLGPILLVLIAQFFRVIVPYVITGEAETSDATADQTSLTEFGSSES</sequence>
<evidence type="ECO:0000256" key="3">
    <source>
        <dbReference type="ARBA" id="ARBA00022692"/>
    </source>
</evidence>
<dbReference type="RefSeq" id="WP_162414646.1">
    <property type="nucleotide sequence ID" value="NZ_JAHQXE010000006.1"/>
</dbReference>
<feature type="transmembrane region" description="Helical" evidence="6">
    <location>
        <begin position="229"/>
        <end position="249"/>
    </location>
</feature>
<name>A0AA41G4S8_9EURY</name>
<organism evidence="7 8">
    <name type="scientific">Haloarcula salina</name>
    <dbReference type="NCBI Taxonomy" id="1429914"/>
    <lineage>
        <taxon>Archaea</taxon>
        <taxon>Methanobacteriati</taxon>
        <taxon>Methanobacteriota</taxon>
        <taxon>Stenosarchaea group</taxon>
        <taxon>Halobacteria</taxon>
        <taxon>Halobacteriales</taxon>
        <taxon>Haloarculaceae</taxon>
        <taxon>Haloarcula</taxon>
    </lineage>
</organism>
<evidence type="ECO:0000256" key="1">
    <source>
        <dbReference type="ARBA" id="ARBA00004141"/>
    </source>
</evidence>
<evidence type="ECO:0000256" key="6">
    <source>
        <dbReference type="SAM" id="Phobius"/>
    </source>
</evidence>
<evidence type="ECO:0000256" key="2">
    <source>
        <dbReference type="ARBA" id="ARBA00009773"/>
    </source>
</evidence>
<evidence type="ECO:0000256" key="5">
    <source>
        <dbReference type="ARBA" id="ARBA00023136"/>
    </source>
</evidence>
<comment type="similarity">
    <text evidence="2">Belongs to the autoinducer-2 exporter (AI-2E) (TC 2.A.86) family.</text>
</comment>
<feature type="transmembrane region" description="Helical" evidence="6">
    <location>
        <begin position="334"/>
        <end position="367"/>
    </location>
</feature>
<keyword evidence="8" id="KW-1185">Reference proteome</keyword>
<reference evidence="7" key="1">
    <citation type="submission" date="2021-06" db="EMBL/GenBank/DDBJ databases">
        <title>New haloarchaea isolates fom saline soil.</title>
        <authorList>
            <person name="Duran-Viseras A."/>
            <person name="Sanchez-Porro C.S."/>
            <person name="Ventosa A."/>
        </authorList>
    </citation>
    <scope>NUCLEOTIDE SEQUENCE</scope>
    <source>
        <strain evidence="7">JCM 18369</strain>
    </source>
</reference>
<accession>A0AA41G4S8</accession>
<dbReference type="EMBL" id="JAHQXE010000006">
    <property type="protein sequence ID" value="MBV0903601.1"/>
    <property type="molecule type" value="Genomic_DNA"/>
</dbReference>
<feature type="transmembrane region" description="Helical" evidence="6">
    <location>
        <begin position="300"/>
        <end position="322"/>
    </location>
</feature>
<dbReference type="GO" id="GO:0016020">
    <property type="term" value="C:membrane"/>
    <property type="evidence" value="ECO:0007669"/>
    <property type="project" value="UniProtKB-SubCell"/>
</dbReference>
<evidence type="ECO:0000313" key="8">
    <source>
        <dbReference type="Proteomes" id="UP001166304"/>
    </source>
</evidence>
<feature type="transmembrane region" description="Helical" evidence="6">
    <location>
        <begin position="169"/>
        <end position="190"/>
    </location>
</feature>